<dbReference type="Proteomes" id="UP001142393">
    <property type="component" value="Unassembled WGS sequence"/>
</dbReference>
<keyword evidence="3" id="KW-1185">Reference proteome</keyword>
<evidence type="ECO:0008006" key="4">
    <source>
        <dbReference type="Google" id="ProtNLM"/>
    </source>
</evidence>
<feature type="compositionally biased region" description="Acidic residues" evidence="1">
    <location>
        <begin position="607"/>
        <end position="619"/>
    </location>
</feature>
<accession>A0A9W8NVK6</accession>
<feature type="compositionally biased region" description="Acidic residues" evidence="1">
    <location>
        <begin position="522"/>
        <end position="536"/>
    </location>
</feature>
<dbReference type="EMBL" id="JANVFU010000011">
    <property type="protein sequence ID" value="KAJ3741785.1"/>
    <property type="molecule type" value="Genomic_DNA"/>
</dbReference>
<dbReference type="PANTHER" id="PTHR46579:SF1">
    <property type="entry name" value="F5_8 TYPE C DOMAIN-CONTAINING PROTEIN"/>
    <property type="match status" value="1"/>
</dbReference>
<feature type="region of interest" description="Disordered" evidence="1">
    <location>
        <begin position="34"/>
        <end position="86"/>
    </location>
</feature>
<evidence type="ECO:0000256" key="1">
    <source>
        <dbReference type="SAM" id="MobiDB-lite"/>
    </source>
</evidence>
<feature type="compositionally biased region" description="Polar residues" evidence="1">
    <location>
        <begin position="69"/>
        <end position="86"/>
    </location>
</feature>
<feature type="region of interest" description="Disordered" evidence="1">
    <location>
        <begin position="515"/>
        <end position="536"/>
    </location>
</feature>
<feature type="region of interest" description="Disordered" evidence="1">
    <location>
        <begin position="567"/>
        <end position="590"/>
    </location>
</feature>
<evidence type="ECO:0000313" key="2">
    <source>
        <dbReference type="EMBL" id="KAJ3741785.1"/>
    </source>
</evidence>
<dbReference type="AlphaFoldDB" id="A0A9W8NVK6"/>
<comment type="caution">
    <text evidence="2">The sequence shown here is derived from an EMBL/GenBank/DDBJ whole genome shotgun (WGS) entry which is preliminary data.</text>
</comment>
<sequence>MGRTLCCCSSCIKYSTLWNGERVHGRLISNTSKSAHTQADIARTEEEREDIPARVPSSSNPLSESQSQVHVNQESVSSTSRSNTAQNSPVIPDLVAVISPIYQMCCLLVAWLILRAGVSRNTANIVLKALHFITATALELIYVALQSSGFNTARPSASVDVPLDIRTVYSKLELEPDIQRLFCCPTCFKVYPANTTLKKCNYKRTPRAHACDTALWTYRHTKKGRIQIPRCLYTTTTFKSWLQYFLSRPSIDKCLHKTFSTKTQHPVPQERMYDIQDSPFWHTIRPDLNSPYDLVFSVYVDWFNPLGNKQAGKQISCGAIVLYCLNLPLDIRFLPENIFVVGMMPAPHGPTVWTIHHILDHYCNRIMEFDLPGKVIPTSINPDGIRVSARVYPNIADLLASKKFTGFGSPSAKYFCTWCTLPKEDIESLDFDSWDLRNGDTVRAQAQAWKNATTLSEKEKLFKQNGVRWIPQHEIPYFNPVLHVVLGMMHNVLEGHLEFHLRELWGLGRTEKKEKQLIKDETEVEEDEEFSERDTEEALSELEDLAEELKEWSQSSSGLTDIMQDITMDSDDDNTTPAATPRLSRRSQQLGSFSSLASQATGWDIPDIPDDDQENDSDFENINTEGLFSFTDHQIAQIRHCISEVLLPTWIERPPKNLGEKSHGKLKAHQLLILFTVIFPLIIPELWTNSSDNFEKKLLKNFCDLVAATNIIASYSTTSEEADSYRSHFVSYRKSMAELFPQYHSLPNHHYGMHNTEHLKFWGPLACLSEFPGERLNGEFGRISTNNHFNEMELTMTRQFGRRANLNVILNENPSGDKVIQDLVGILAPVDVYEFAREPYVMNSYEIAQFYKKHDEFTREEYNTLLHYLLSTGRNYSTAYPENILYQNPAAISILQPVVQHVNNFKYQKKTYSKLTSHEAGSHISYYIPGGNGAKATGCIVDIWQLPLEGKMTTFLLVKEHLPLPPSQKQKNPYSSVPCSVLCSDLVQRNLASFTYLIEQKHIIGHVAVYKRPTGTFGIPLETMVIVLSLNRGRN</sequence>
<feature type="compositionally biased region" description="Low complexity" evidence="1">
    <location>
        <begin position="56"/>
        <end position="68"/>
    </location>
</feature>
<feature type="compositionally biased region" description="Basic and acidic residues" evidence="1">
    <location>
        <begin position="42"/>
        <end position="52"/>
    </location>
</feature>
<feature type="region of interest" description="Disordered" evidence="1">
    <location>
        <begin position="600"/>
        <end position="619"/>
    </location>
</feature>
<proteinExistence type="predicted"/>
<gene>
    <name evidence="2" type="ORF">DFH05DRAFT_1449814</name>
</gene>
<reference evidence="2 3" key="1">
    <citation type="journal article" date="2023" name="Proc. Natl. Acad. Sci. U.S.A.">
        <title>A global phylogenomic analysis of the shiitake genus Lentinula.</title>
        <authorList>
            <person name="Sierra-Patev S."/>
            <person name="Min B."/>
            <person name="Naranjo-Ortiz M."/>
            <person name="Looney B."/>
            <person name="Konkel Z."/>
            <person name="Slot J.C."/>
            <person name="Sakamoto Y."/>
            <person name="Steenwyk J.L."/>
            <person name="Rokas A."/>
            <person name="Carro J."/>
            <person name="Camarero S."/>
            <person name="Ferreira P."/>
            <person name="Molpeceres G."/>
            <person name="Ruiz-Duenas F.J."/>
            <person name="Serrano A."/>
            <person name="Henrissat B."/>
            <person name="Drula E."/>
            <person name="Hughes K.W."/>
            <person name="Mata J.L."/>
            <person name="Ishikawa N.K."/>
            <person name="Vargas-Isla R."/>
            <person name="Ushijima S."/>
            <person name="Smith C.A."/>
            <person name="Donoghue J."/>
            <person name="Ahrendt S."/>
            <person name="Andreopoulos W."/>
            <person name="He G."/>
            <person name="LaButti K."/>
            <person name="Lipzen A."/>
            <person name="Ng V."/>
            <person name="Riley R."/>
            <person name="Sandor L."/>
            <person name="Barry K."/>
            <person name="Martinez A.T."/>
            <person name="Xiao Y."/>
            <person name="Gibbons J.G."/>
            <person name="Terashima K."/>
            <person name="Grigoriev I.V."/>
            <person name="Hibbett D."/>
        </authorList>
    </citation>
    <scope>NUCLEOTIDE SEQUENCE [LARGE SCALE GENOMIC DNA]</scope>
    <source>
        <strain evidence="2 3">TFB7810</strain>
    </source>
</reference>
<evidence type="ECO:0000313" key="3">
    <source>
        <dbReference type="Proteomes" id="UP001142393"/>
    </source>
</evidence>
<name>A0A9W8NVK6_9AGAR</name>
<organism evidence="2 3">
    <name type="scientific">Lentinula detonsa</name>
    <dbReference type="NCBI Taxonomy" id="2804962"/>
    <lineage>
        <taxon>Eukaryota</taxon>
        <taxon>Fungi</taxon>
        <taxon>Dikarya</taxon>
        <taxon>Basidiomycota</taxon>
        <taxon>Agaricomycotina</taxon>
        <taxon>Agaricomycetes</taxon>
        <taxon>Agaricomycetidae</taxon>
        <taxon>Agaricales</taxon>
        <taxon>Marasmiineae</taxon>
        <taxon>Omphalotaceae</taxon>
        <taxon>Lentinula</taxon>
    </lineage>
</organism>
<dbReference type="PANTHER" id="PTHR46579">
    <property type="entry name" value="F5/8 TYPE C DOMAIN-CONTAINING PROTEIN-RELATED"/>
    <property type="match status" value="1"/>
</dbReference>
<protein>
    <recommendedName>
        <fullName evidence="4">Transposase domain-containing protein</fullName>
    </recommendedName>
</protein>